<accession>A0A8G2BI82</accession>
<proteinExistence type="inferred from homology"/>
<name>A0A8G2BI82_9PROT</name>
<dbReference type="Gene3D" id="3.90.230.10">
    <property type="entry name" value="Creatinase/methionine aminopeptidase superfamily"/>
    <property type="match status" value="1"/>
</dbReference>
<evidence type="ECO:0000313" key="8">
    <source>
        <dbReference type="Proteomes" id="UP000198615"/>
    </source>
</evidence>
<reference evidence="7 8" key="1">
    <citation type="submission" date="2016-10" db="EMBL/GenBank/DDBJ databases">
        <authorList>
            <person name="Varghese N."/>
            <person name="Submissions S."/>
        </authorList>
    </citation>
    <scope>NUCLEOTIDE SEQUENCE [LARGE SCALE GENOMIC DNA]</scope>
    <source>
        <strain evidence="7 8">DSM 18839</strain>
    </source>
</reference>
<dbReference type="GO" id="GO:0046872">
    <property type="term" value="F:metal ion binding"/>
    <property type="evidence" value="ECO:0007669"/>
    <property type="project" value="UniProtKB-KW"/>
</dbReference>
<feature type="domain" description="Peptidase M24" evidence="4">
    <location>
        <begin position="388"/>
        <end position="595"/>
    </location>
</feature>
<organism evidence="7 8">
    <name type="scientific">Thalassobaculum litoreum DSM 18839</name>
    <dbReference type="NCBI Taxonomy" id="1123362"/>
    <lineage>
        <taxon>Bacteria</taxon>
        <taxon>Pseudomonadati</taxon>
        <taxon>Pseudomonadota</taxon>
        <taxon>Alphaproteobacteria</taxon>
        <taxon>Rhodospirillales</taxon>
        <taxon>Thalassobaculaceae</taxon>
        <taxon>Thalassobaculum</taxon>
    </lineage>
</organism>
<evidence type="ECO:0000256" key="1">
    <source>
        <dbReference type="ARBA" id="ARBA00008766"/>
    </source>
</evidence>
<evidence type="ECO:0000259" key="6">
    <source>
        <dbReference type="Pfam" id="PF16188"/>
    </source>
</evidence>
<evidence type="ECO:0000313" key="7">
    <source>
        <dbReference type="EMBL" id="SDF57948.1"/>
    </source>
</evidence>
<protein>
    <submittedName>
        <fullName evidence="7">Xaa-Pro aminopeptidase</fullName>
    </submittedName>
</protein>
<dbReference type="AlphaFoldDB" id="A0A8G2BI82"/>
<dbReference type="InterPro" id="IPR050422">
    <property type="entry name" value="X-Pro_aminopeptidase_P"/>
</dbReference>
<keyword evidence="7" id="KW-0031">Aminopeptidase</keyword>
<evidence type="ECO:0000259" key="5">
    <source>
        <dbReference type="Pfam" id="PF01321"/>
    </source>
</evidence>
<comment type="similarity">
    <text evidence="1">Belongs to the peptidase M24B family.</text>
</comment>
<dbReference type="Pfam" id="PF00557">
    <property type="entry name" value="Peptidase_M24"/>
    <property type="match status" value="1"/>
</dbReference>
<dbReference type="Pfam" id="PF16189">
    <property type="entry name" value="Creatinase_N_2"/>
    <property type="match status" value="1"/>
</dbReference>
<keyword evidence="8" id="KW-1185">Reference proteome</keyword>
<dbReference type="EMBL" id="FNBW01000004">
    <property type="protein sequence ID" value="SDF57948.1"/>
    <property type="molecule type" value="Genomic_DNA"/>
</dbReference>
<dbReference type="RefSeq" id="WP_093149633.1">
    <property type="nucleotide sequence ID" value="NZ_FNBW01000004.1"/>
</dbReference>
<dbReference type="Pfam" id="PF01321">
    <property type="entry name" value="Creatinase_N"/>
    <property type="match status" value="1"/>
</dbReference>
<keyword evidence="7" id="KW-0645">Protease</keyword>
<evidence type="ECO:0000256" key="2">
    <source>
        <dbReference type="ARBA" id="ARBA00022723"/>
    </source>
</evidence>
<comment type="caution">
    <text evidence="7">The sequence shown here is derived from an EMBL/GenBank/DDBJ whole genome shotgun (WGS) entry which is preliminary data.</text>
</comment>
<dbReference type="Pfam" id="PF16188">
    <property type="entry name" value="Peptidase_M24_C"/>
    <property type="match status" value="1"/>
</dbReference>
<dbReference type="FunFam" id="3.90.230.10:FF:000009">
    <property type="entry name" value="xaa-Pro aminopeptidase 2"/>
    <property type="match status" value="1"/>
</dbReference>
<dbReference type="InterPro" id="IPR032416">
    <property type="entry name" value="Peptidase_M24_C"/>
</dbReference>
<dbReference type="GO" id="GO:0070006">
    <property type="term" value="F:metalloaminopeptidase activity"/>
    <property type="evidence" value="ECO:0007669"/>
    <property type="project" value="InterPro"/>
</dbReference>
<dbReference type="Proteomes" id="UP000198615">
    <property type="component" value="Unassembled WGS sequence"/>
</dbReference>
<feature type="domain" description="Creatinase N-terminal" evidence="5">
    <location>
        <begin position="84"/>
        <end position="206"/>
    </location>
</feature>
<dbReference type="CDD" id="cd01085">
    <property type="entry name" value="APP"/>
    <property type="match status" value="1"/>
</dbReference>
<dbReference type="InterPro" id="IPR033740">
    <property type="entry name" value="Pept_M24B"/>
</dbReference>
<dbReference type="GO" id="GO:0005737">
    <property type="term" value="C:cytoplasm"/>
    <property type="evidence" value="ECO:0007669"/>
    <property type="project" value="UniProtKB-ARBA"/>
</dbReference>
<dbReference type="SUPFAM" id="SSF55920">
    <property type="entry name" value="Creatinase/aminopeptidase"/>
    <property type="match status" value="1"/>
</dbReference>
<evidence type="ECO:0000256" key="3">
    <source>
        <dbReference type="ARBA" id="ARBA00022801"/>
    </source>
</evidence>
<dbReference type="PANTHER" id="PTHR43763">
    <property type="entry name" value="XAA-PRO AMINOPEPTIDASE 1"/>
    <property type="match status" value="1"/>
</dbReference>
<dbReference type="SUPFAM" id="SSF53092">
    <property type="entry name" value="Creatinase/prolidase N-terminal domain"/>
    <property type="match status" value="1"/>
</dbReference>
<dbReference type="InterPro" id="IPR000587">
    <property type="entry name" value="Creatinase_N"/>
</dbReference>
<feature type="domain" description="Peptidase M24 C-terminal" evidence="6">
    <location>
        <begin position="609"/>
        <end position="668"/>
    </location>
</feature>
<sequence>MPSNASSPSPEIAALAADLQAAGVQIDAAGLAETLARIAAGPRTYPARAWQALIAADLPPELADRLDAAAEALRPAEPTADPSRLDRLREALATVGVDGFILPRADEHMGEYIPAPAERLSWLTGFTGSAGVVLVLPDVAVIFVDGRYTLQVAQQVDTGRWTVEHVVRTPPAEYVRTHLVGRRLGFDPRLHSINAAKRLADAAEEAGGSLVALQDNPIDALWADRPAAPLGPVEVLPTSLTGLDAAAKRARIAAELATRDIDATVLNQPESIAWLLNLRGADVPYTPLPLAYATVDRTGLVELFLDEEKCTASVRAALGNGVTLRPFEAVGDAMDALGAAGRSVAIDPDAATEWMRGRLDAAGATVTLAADPCILPRARKNAVELAGTRAAHTRDAAAMARFLKWIDDTGTQTTELGASDALEGFRGAVADWRGPSFPSISGAGSHGAIVHYRVTPETDRPLEDGSLYLIDSGAQYLDGTTDITRTVAIGRPSQEMRERFTLVLKGHFAIATARFPAGTTGGQIDALARQFLWKAGLDFDHGTGHGVGVFLGVHEGPQRISSASRVSIEAGMILSNEPGYYKPDAYGIRIENLLIAVEAPAQEDNGRAMLCFETITFAPIDRRLVEPSLMTAEEIAWLDAYHADVRSRVASALGADDRAWLEAATAPLAGENRSCGDGITP</sequence>
<dbReference type="Gene3D" id="3.40.350.10">
    <property type="entry name" value="Creatinase/prolidase N-terminal domain"/>
    <property type="match status" value="2"/>
</dbReference>
<dbReference type="InterPro" id="IPR000994">
    <property type="entry name" value="Pept_M24"/>
</dbReference>
<dbReference type="InterPro" id="IPR029149">
    <property type="entry name" value="Creatin/AminoP/Spt16_N"/>
</dbReference>
<gene>
    <name evidence="7" type="ORF">SAMN05660686_01739</name>
</gene>
<keyword evidence="2" id="KW-0479">Metal-binding</keyword>
<dbReference type="InterPro" id="IPR036005">
    <property type="entry name" value="Creatinase/aminopeptidase-like"/>
</dbReference>
<dbReference type="OrthoDB" id="9806388at2"/>
<keyword evidence="3" id="KW-0378">Hydrolase</keyword>
<dbReference type="PANTHER" id="PTHR43763:SF6">
    <property type="entry name" value="XAA-PRO AMINOPEPTIDASE 1"/>
    <property type="match status" value="1"/>
</dbReference>
<evidence type="ECO:0000259" key="4">
    <source>
        <dbReference type="Pfam" id="PF00557"/>
    </source>
</evidence>